<name>A0A5J4QXW0_9ZZZZ</name>
<sequence length="167" mass="19259">MIAWIANFDSITGIDVFIDGKAKEKHQFTYLHEIQDEINNLNLIAIMDLNDHKSKFEKLQDDFATIDLLTSGKGLLLEVLLKKILPIEFRMEPDTHKTPHLHISYGKQKHAASYSLKSGERIVGELDSKYDKTVKIWIEKHKDSLLQIWNELQKGDQKGYELLISAL</sequence>
<dbReference type="AlphaFoldDB" id="A0A5J4QXW0"/>
<evidence type="ECO:0000313" key="1">
    <source>
        <dbReference type="EMBL" id="KAA6326115.1"/>
    </source>
</evidence>
<proteinExistence type="predicted"/>
<dbReference type="InterPro" id="IPR025427">
    <property type="entry name" value="DUF4160"/>
</dbReference>
<reference evidence="1" key="1">
    <citation type="submission" date="2019-03" db="EMBL/GenBank/DDBJ databases">
        <title>Single cell metagenomics reveals metabolic interactions within the superorganism composed of flagellate Streblomastix strix and complex community of Bacteroidetes bacteria on its surface.</title>
        <authorList>
            <person name="Treitli S.C."/>
            <person name="Kolisko M."/>
            <person name="Husnik F."/>
            <person name="Keeling P."/>
            <person name="Hampl V."/>
        </authorList>
    </citation>
    <scope>NUCLEOTIDE SEQUENCE</scope>
    <source>
        <strain evidence="1">STM</strain>
    </source>
</reference>
<accession>A0A5J4QXW0</accession>
<protein>
    <recommendedName>
        <fullName evidence="2">DUF4160 domain-containing protein</fullName>
    </recommendedName>
</protein>
<dbReference type="EMBL" id="SNRY01002224">
    <property type="protein sequence ID" value="KAA6326115.1"/>
    <property type="molecule type" value="Genomic_DNA"/>
</dbReference>
<dbReference type="Pfam" id="PF13711">
    <property type="entry name" value="DUF4160"/>
    <property type="match status" value="1"/>
</dbReference>
<evidence type="ECO:0008006" key="2">
    <source>
        <dbReference type="Google" id="ProtNLM"/>
    </source>
</evidence>
<organism evidence="1">
    <name type="scientific">termite gut metagenome</name>
    <dbReference type="NCBI Taxonomy" id="433724"/>
    <lineage>
        <taxon>unclassified sequences</taxon>
        <taxon>metagenomes</taxon>
        <taxon>organismal metagenomes</taxon>
    </lineage>
</organism>
<comment type="caution">
    <text evidence="1">The sequence shown here is derived from an EMBL/GenBank/DDBJ whole genome shotgun (WGS) entry which is preliminary data.</text>
</comment>
<gene>
    <name evidence="1" type="ORF">EZS27_024745</name>
</gene>